<feature type="compositionally biased region" description="Basic and acidic residues" evidence="1">
    <location>
        <begin position="1"/>
        <end position="10"/>
    </location>
</feature>
<protein>
    <submittedName>
        <fullName evidence="3">Uncharacterized protein</fullName>
    </submittedName>
</protein>
<feature type="compositionally biased region" description="Pro residues" evidence="1">
    <location>
        <begin position="28"/>
        <end position="38"/>
    </location>
</feature>
<gene>
    <name evidence="3" type="ORF">GCM10010531_14330</name>
</gene>
<feature type="region of interest" description="Disordered" evidence="1">
    <location>
        <begin position="1"/>
        <end position="116"/>
    </location>
</feature>
<dbReference type="Proteomes" id="UP001499924">
    <property type="component" value="Unassembled WGS sequence"/>
</dbReference>
<dbReference type="EMBL" id="BAAAVV010000003">
    <property type="protein sequence ID" value="GAA3163494.1"/>
    <property type="molecule type" value="Genomic_DNA"/>
</dbReference>
<dbReference type="RefSeq" id="WP_344688048.1">
    <property type="nucleotide sequence ID" value="NZ_BAAAVV010000003.1"/>
</dbReference>
<proteinExistence type="predicted"/>
<keyword evidence="2" id="KW-0812">Transmembrane</keyword>
<comment type="caution">
    <text evidence="3">The sequence shown here is derived from an EMBL/GenBank/DDBJ whole genome shotgun (WGS) entry which is preliminary data.</text>
</comment>
<keyword evidence="2" id="KW-1133">Transmembrane helix</keyword>
<keyword evidence="2" id="KW-0472">Membrane</keyword>
<sequence length="154" mass="16217">MAGPSEHDPGEPSPGPGLADPTRDIRLPPLPGTTPPVLPTEWRGRAVPAAPEQEPEPGPGPVPADEPTDELGAPPTADRERTLTFSGSAAERWAAGHAATPDPAWSSVPPARGPVVAPRTRERSRRWPWIVLTLVPVLVIVVTGVWLLVLMQGG</sequence>
<feature type="transmembrane region" description="Helical" evidence="2">
    <location>
        <begin position="129"/>
        <end position="149"/>
    </location>
</feature>
<evidence type="ECO:0000313" key="3">
    <source>
        <dbReference type="EMBL" id="GAA3163494.1"/>
    </source>
</evidence>
<accession>A0ABP6P0J0</accession>
<name>A0ABP6P0J0_9ACTN</name>
<keyword evidence="4" id="KW-1185">Reference proteome</keyword>
<evidence type="ECO:0000313" key="4">
    <source>
        <dbReference type="Proteomes" id="UP001499924"/>
    </source>
</evidence>
<evidence type="ECO:0000256" key="2">
    <source>
        <dbReference type="SAM" id="Phobius"/>
    </source>
</evidence>
<evidence type="ECO:0000256" key="1">
    <source>
        <dbReference type="SAM" id="MobiDB-lite"/>
    </source>
</evidence>
<organism evidence="3 4">
    <name type="scientific">Blastococcus jejuensis</name>
    <dbReference type="NCBI Taxonomy" id="351224"/>
    <lineage>
        <taxon>Bacteria</taxon>
        <taxon>Bacillati</taxon>
        <taxon>Actinomycetota</taxon>
        <taxon>Actinomycetes</taxon>
        <taxon>Geodermatophilales</taxon>
        <taxon>Geodermatophilaceae</taxon>
        <taxon>Blastococcus</taxon>
    </lineage>
</organism>
<reference evidence="4" key="1">
    <citation type="journal article" date="2019" name="Int. J. Syst. Evol. Microbiol.">
        <title>The Global Catalogue of Microorganisms (GCM) 10K type strain sequencing project: providing services to taxonomists for standard genome sequencing and annotation.</title>
        <authorList>
            <consortium name="The Broad Institute Genomics Platform"/>
            <consortium name="The Broad Institute Genome Sequencing Center for Infectious Disease"/>
            <person name="Wu L."/>
            <person name="Ma J."/>
        </authorList>
    </citation>
    <scope>NUCLEOTIDE SEQUENCE [LARGE SCALE GENOMIC DNA]</scope>
    <source>
        <strain evidence="4">JCM 15614</strain>
    </source>
</reference>